<dbReference type="Pfam" id="PF08265">
    <property type="entry name" value="YL1_C"/>
    <property type="match status" value="1"/>
</dbReference>
<feature type="compositionally biased region" description="Low complexity" evidence="2">
    <location>
        <begin position="847"/>
        <end position="865"/>
    </location>
</feature>
<dbReference type="GO" id="GO:0005634">
    <property type="term" value="C:nucleus"/>
    <property type="evidence" value="ECO:0007669"/>
    <property type="project" value="TreeGrafter"/>
</dbReference>
<dbReference type="RefSeq" id="XP_016642321.1">
    <property type="nucleotide sequence ID" value="XM_016788005.1"/>
</dbReference>
<dbReference type="VEuPathDB" id="FungiDB:SAPIO_CDS5741"/>
<feature type="compositionally biased region" description="Low complexity" evidence="2">
    <location>
        <begin position="344"/>
        <end position="386"/>
    </location>
</feature>
<dbReference type="PANTHER" id="PTHR13275">
    <property type="entry name" value="YL-1 PROTEIN TRANSCRIPTION FACTOR-LIKE 1"/>
    <property type="match status" value="1"/>
</dbReference>
<dbReference type="InterPro" id="IPR013272">
    <property type="entry name" value="Vps72/YL1_C"/>
</dbReference>
<dbReference type="OMA" id="PVISYWS"/>
<organism evidence="4 5">
    <name type="scientific">Pseudallescheria apiosperma</name>
    <name type="common">Scedosporium apiospermum</name>
    <dbReference type="NCBI Taxonomy" id="563466"/>
    <lineage>
        <taxon>Eukaryota</taxon>
        <taxon>Fungi</taxon>
        <taxon>Dikarya</taxon>
        <taxon>Ascomycota</taxon>
        <taxon>Pezizomycotina</taxon>
        <taxon>Sordariomycetes</taxon>
        <taxon>Hypocreomycetidae</taxon>
        <taxon>Microascales</taxon>
        <taxon>Microascaceae</taxon>
        <taxon>Scedosporium</taxon>
    </lineage>
</organism>
<feature type="domain" description="Vps72/YL1 C-terminal" evidence="3">
    <location>
        <begin position="669"/>
        <end position="698"/>
    </location>
</feature>
<feature type="compositionally biased region" description="Low complexity" evidence="2">
    <location>
        <begin position="534"/>
        <end position="553"/>
    </location>
</feature>
<accession>A0A084G5B0</accession>
<dbReference type="KEGG" id="sapo:SAPIO_CDS5741"/>
<protein>
    <recommendedName>
        <fullName evidence="3">Vps72/YL1 C-terminal domain-containing protein</fullName>
    </recommendedName>
</protein>
<comment type="similarity">
    <text evidence="1">Belongs to the VPS72/YL1 family.</text>
</comment>
<feature type="compositionally biased region" description="Low complexity" evidence="2">
    <location>
        <begin position="21"/>
        <end position="34"/>
    </location>
</feature>
<feature type="compositionally biased region" description="Low complexity" evidence="2">
    <location>
        <begin position="483"/>
        <end position="505"/>
    </location>
</feature>
<evidence type="ECO:0000313" key="5">
    <source>
        <dbReference type="Proteomes" id="UP000028545"/>
    </source>
</evidence>
<feature type="compositionally biased region" description="Polar residues" evidence="2">
    <location>
        <begin position="909"/>
        <end position="926"/>
    </location>
</feature>
<feature type="region of interest" description="Disordered" evidence="2">
    <location>
        <begin position="481"/>
        <end position="626"/>
    </location>
</feature>
<feature type="compositionally biased region" description="Acidic residues" evidence="2">
    <location>
        <begin position="102"/>
        <end position="117"/>
    </location>
</feature>
<dbReference type="OrthoDB" id="3942062at2759"/>
<feature type="region of interest" description="Disordered" evidence="2">
    <location>
        <begin position="730"/>
        <end position="779"/>
    </location>
</feature>
<feature type="region of interest" description="Disordered" evidence="2">
    <location>
        <begin position="1"/>
        <end position="210"/>
    </location>
</feature>
<evidence type="ECO:0000313" key="4">
    <source>
        <dbReference type="EMBL" id="KEZ42522.1"/>
    </source>
</evidence>
<keyword evidence="5" id="KW-1185">Reference proteome</keyword>
<comment type="caution">
    <text evidence="4">The sequence shown here is derived from an EMBL/GenBank/DDBJ whole genome shotgun (WGS) entry which is preliminary data.</text>
</comment>
<proteinExistence type="inferred from homology"/>
<sequence>MSAEDEQQPRRADCDETSPLSDDSSSDSDSSAGSNDGGSGSPKIEWLATGRAKRSTAGNRMKSMLANEEPDSDLELLFAEDENDAGFEDVGDDASDVQMDSSSDDEDEQNAGDDLEGEKELERQAREKRIAARKRKAQEAIPAKFRKKVRVQPIGPVAAPAPAPRPKKKSERQSWLPSPADAPTRASERQTTRMSKEQLHQQMKEREARRLKQLAIMEKKQKKLEAMKKPPMTQEERLAEAAVVEKRNAKSLNRWEEAEKQREEERKAKLAALNSRTLKGPVITFWSGRREWNDDRLKQGGIYHIEVEEKPRKKRLTAAEKEKEKEKEKAKEKGKLKDKDRDTAMSTAPPTPVSATAPTALGAAGPQAGSTSGVTTPKAAEPAKTAVKPEAESKDNAALPEPPVGTSSSLAPPAKPPQATAAAPSGAPAKEPSPVQPSTQTSSLMAPPSMSALPLTEAKLVPIEGSKPRPVMALPAIETPRTSASLPSPSVLAAPVLAPPAGLSPTMLSSPGAYSNPPSPKLNVLAPPNTTQRPSLLSLPPSTPKLASSAAPTGLSAPTNFPLQAPPKRPTAGVVPPTPSLTKSNPSSNQQPTQPQNSSTDKESSKPAVDAEDSSEKPAEGQNGSANVATRNAIILQNFDESIIKDKVVQTQILFGRKMSRLQKPAAHPLCVITNHPARYRDPKTGLPYFNAYAYREIQRLLHGDYRWSALLGCWVGSGKYAAKGVPARFLDPDAPAPPPPPPPPPAAPAPGPEEKAKVDGQTSESTEKSQASIGAAPEANAAGATGAAAQCPTCTETSRTAILAAATATYSRYSYSCSAPSQNTSGTCPAGDTCSIHAATGATAGTTDDAACPTKTARTAASRSARTRAAKSRAKPQILYHQPKYPSVSTGSQSSSGCHHHHHVYSYPNRNNANSDSSTNVHSNT</sequence>
<dbReference type="EMBL" id="JOWA01000099">
    <property type="protein sequence ID" value="KEZ42522.1"/>
    <property type="molecule type" value="Genomic_DNA"/>
</dbReference>
<name>A0A084G5B0_PSEDA</name>
<dbReference type="HOGENOM" id="CLU_008699_0_0_1"/>
<dbReference type="Pfam" id="PF05764">
    <property type="entry name" value="YL1"/>
    <property type="match status" value="1"/>
</dbReference>
<dbReference type="Proteomes" id="UP000028545">
    <property type="component" value="Unassembled WGS sequence"/>
</dbReference>
<feature type="region of interest" description="Disordered" evidence="2">
    <location>
        <begin position="847"/>
        <end position="926"/>
    </location>
</feature>
<feature type="compositionally biased region" description="Basic and acidic residues" evidence="2">
    <location>
        <begin position="118"/>
        <end position="130"/>
    </location>
</feature>
<dbReference type="InterPro" id="IPR046757">
    <property type="entry name" value="YL1_N"/>
</dbReference>
<feature type="compositionally biased region" description="Low complexity" evidence="2">
    <location>
        <begin position="888"/>
        <end position="898"/>
    </location>
</feature>
<feature type="compositionally biased region" description="Basic and acidic residues" evidence="2">
    <location>
        <begin position="186"/>
        <end position="210"/>
    </location>
</feature>
<feature type="compositionally biased region" description="Polar residues" evidence="2">
    <location>
        <begin position="761"/>
        <end position="771"/>
    </location>
</feature>
<evidence type="ECO:0000256" key="2">
    <source>
        <dbReference type="SAM" id="MobiDB-lite"/>
    </source>
</evidence>
<feature type="region of interest" description="Disordered" evidence="2">
    <location>
        <begin position="297"/>
        <end position="451"/>
    </location>
</feature>
<evidence type="ECO:0000256" key="1">
    <source>
        <dbReference type="ARBA" id="ARBA00006832"/>
    </source>
</evidence>
<dbReference type="GeneID" id="27724813"/>
<feature type="compositionally biased region" description="Pro residues" evidence="2">
    <location>
        <begin position="735"/>
        <end position="752"/>
    </location>
</feature>
<feature type="compositionally biased region" description="Basic and acidic residues" evidence="2">
    <location>
        <begin position="305"/>
        <end position="343"/>
    </location>
</feature>
<feature type="compositionally biased region" description="Low complexity" evidence="2">
    <location>
        <begin position="584"/>
        <end position="599"/>
    </location>
</feature>
<dbReference type="AlphaFoldDB" id="A0A084G5B0"/>
<gene>
    <name evidence="4" type="ORF">SAPIO_CDS5741</name>
</gene>
<dbReference type="PANTHER" id="PTHR13275:SF4">
    <property type="entry name" value="VACUOLAR PROTEIN SORTING-ASSOCIATED PROTEIN 72 HOMOLOG"/>
    <property type="match status" value="1"/>
</dbReference>
<feature type="compositionally biased region" description="Low complexity" evidence="2">
    <location>
        <begin position="417"/>
        <end position="443"/>
    </location>
</feature>
<evidence type="ECO:0000259" key="3">
    <source>
        <dbReference type="SMART" id="SM00993"/>
    </source>
</evidence>
<reference evidence="4 5" key="1">
    <citation type="journal article" date="2014" name="Genome Announc.">
        <title>Draft genome sequence of the pathogenic fungus Scedosporium apiospermum.</title>
        <authorList>
            <person name="Vandeputte P."/>
            <person name="Ghamrawi S."/>
            <person name="Rechenmann M."/>
            <person name="Iltis A."/>
            <person name="Giraud S."/>
            <person name="Fleury M."/>
            <person name="Thornton C."/>
            <person name="Delhaes L."/>
            <person name="Meyer W."/>
            <person name="Papon N."/>
            <person name="Bouchara J.P."/>
        </authorList>
    </citation>
    <scope>NUCLEOTIDE SEQUENCE [LARGE SCALE GENOMIC DNA]</scope>
    <source>
        <strain evidence="4 5">IHEM 14462</strain>
    </source>
</reference>
<feature type="compositionally biased region" description="Acidic residues" evidence="2">
    <location>
        <begin position="68"/>
        <end position="95"/>
    </location>
</feature>
<feature type="compositionally biased region" description="Basic residues" evidence="2">
    <location>
        <begin position="866"/>
        <end position="875"/>
    </location>
</feature>
<dbReference type="SMART" id="SM00993">
    <property type="entry name" value="YL1_C"/>
    <property type="match status" value="1"/>
</dbReference>